<dbReference type="OrthoDB" id="2327355at2"/>
<gene>
    <name evidence="2" type="ORF">IV87_GL001543</name>
    <name evidence="3" type="ORF">SAMN04487973_10557</name>
</gene>
<dbReference type="GeneID" id="76042984"/>
<feature type="transmembrane region" description="Helical" evidence="1">
    <location>
        <begin position="106"/>
        <end position="125"/>
    </location>
</feature>
<protein>
    <submittedName>
        <fullName evidence="2">Uncharacterized protein</fullName>
    </submittedName>
</protein>
<evidence type="ECO:0000256" key="1">
    <source>
        <dbReference type="SAM" id="Phobius"/>
    </source>
</evidence>
<name>A0A0R2K0L3_9LACO</name>
<keyword evidence="1" id="KW-0472">Membrane</keyword>
<feature type="transmembrane region" description="Helical" evidence="1">
    <location>
        <begin position="50"/>
        <end position="72"/>
    </location>
</feature>
<feature type="transmembrane region" description="Helical" evidence="1">
    <location>
        <begin position="172"/>
        <end position="205"/>
    </location>
</feature>
<dbReference type="EMBL" id="FOGK01000005">
    <property type="protein sequence ID" value="SER36424.1"/>
    <property type="molecule type" value="Genomic_DNA"/>
</dbReference>
<dbReference type="Proteomes" id="UP000182818">
    <property type="component" value="Unassembled WGS sequence"/>
</dbReference>
<evidence type="ECO:0000313" key="2">
    <source>
        <dbReference type="EMBL" id="KRN83105.1"/>
    </source>
</evidence>
<reference evidence="3 5" key="2">
    <citation type="submission" date="2016-10" db="EMBL/GenBank/DDBJ databases">
        <authorList>
            <person name="Varghese N."/>
            <person name="Submissions S."/>
        </authorList>
    </citation>
    <scope>NUCLEOTIDE SEQUENCE [LARGE SCALE GENOMIC DNA]</scope>
    <source>
        <strain evidence="3 5">CGMCC 1.3889</strain>
    </source>
</reference>
<evidence type="ECO:0000313" key="4">
    <source>
        <dbReference type="Proteomes" id="UP000051749"/>
    </source>
</evidence>
<sequence length="218" mass="24861">MINLKTKGGQKLLAAGNWVWSLFTINFAWFLINFSVILTAIILGSLDFNVTFVVINLILTFMLAIFTIPSLMASFATVQDWQINGNASYFKKQFINWIDMLKNYKLNIGFAFVFGILIFLNKWFFGNVFPHMFILTSTVIVMAILITMSFQVGTKSEQSFTELCLEYPMRILGATLIFIALLVLNLVLQLAFLIVICSISLSVYFTYRMFGGRVEKND</sequence>
<keyword evidence="1" id="KW-0812">Transmembrane</keyword>
<dbReference type="RefSeq" id="WP_057805337.1">
    <property type="nucleotide sequence ID" value="NZ_BJYP01000020.1"/>
</dbReference>
<accession>A0A0R2K0L3</accession>
<reference evidence="2 4" key="1">
    <citation type="journal article" date="2015" name="Genome Announc.">
        <title>Expanding the biotechnology potential of lactobacilli through comparative genomics of 213 strains and associated genera.</title>
        <authorList>
            <person name="Sun Z."/>
            <person name="Harris H.M."/>
            <person name="McCann A."/>
            <person name="Guo C."/>
            <person name="Argimon S."/>
            <person name="Zhang W."/>
            <person name="Yang X."/>
            <person name="Jeffery I.B."/>
            <person name="Cooney J.C."/>
            <person name="Kagawa T.F."/>
            <person name="Liu W."/>
            <person name="Song Y."/>
            <person name="Salvetti E."/>
            <person name="Wrobel A."/>
            <person name="Rasinkangas P."/>
            <person name="Parkhill J."/>
            <person name="Rea M.C."/>
            <person name="O'Sullivan O."/>
            <person name="Ritari J."/>
            <person name="Douillard F.P."/>
            <person name="Paul Ross R."/>
            <person name="Yang R."/>
            <person name="Briner A.E."/>
            <person name="Felis G.E."/>
            <person name="de Vos W.M."/>
            <person name="Barrangou R."/>
            <person name="Klaenhammer T.R."/>
            <person name="Caufield P.W."/>
            <person name="Cui Y."/>
            <person name="Zhang H."/>
            <person name="O'Toole P.W."/>
        </authorList>
    </citation>
    <scope>NUCLEOTIDE SEQUENCE [LARGE SCALE GENOMIC DNA]</scope>
    <source>
        <strain evidence="2 4">DSM 22301</strain>
    </source>
</reference>
<dbReference type="AlphaFoldDB" id="A0A0R2K0L3"/>
<dbReference type="EMBL" id="JQBY01000004">
    <property type="protein sequence ID" value="KRN83105.1"/>
    <property type="molecule type" value="Genomic_DNA"/>
</dbReference>
<proteinExistence type="predicted"/>
<feature type="transmembrane region" description="Helical" evidence="1">
    <location>
        <begin position="20"/>
        <end position="43"/>
    </location>
</feature>
<keyword evidence="1" id="KW-1133">Transmembrane helix</keyword>
<evidence type="ECO:0000313" key="3">
    <source>
        <dbReference type="EMBL" id="SER36424.1"/>
    </source>
</evidence>
<organism evidence="2 4">
    <name type="scientific">Pediococcus ethanolidurans</name>
    <dbReference type="NCBI Taxonomy" id="319653"/>
    <lineage>
        <taxon>Bacteria</taxon>
        <taxon>Bacillati</taxon>
        <taxon>Bacillota</taxon>
        <taxon>Bacilli</taxon>
        <taxon>Lactobacillales</taxon>
        <taxon>Lactobacillaceae</taxon>
        <taxon>Pediococcus</taxon>
    </lineage>
</organism>
<dbReference type="PATRIC" id="fig|319653.3.peg.1569"/>
<keyword evidence="5" id="KW-1185">Reference proteome</keyword>
<evidence type="ECO:0000313" key="5">
    <source>
        <dbReference type="Proteomes" id="UP000182818"/>
    </source>
</evidence>
<comment type="caution">
    <text evidence="2">The sequence shown here is derived from an EMBL/GenBank/DDBJ whole genome shotgun (WGS) entry which is preliminary data.</text>
</comment>
<dbReference type="STRING" id="319653.SAMN04487973_10557"/>
<feature type="transmembrane region" description="Helical" evidence="1">
    <location>
        <begin position="132"/>
        <end position="152"/>
    </location>
</feature>
<dbReference type="Proteomes" id="UP000051749">
    <property type="component" value="Unassembled WGS sequence"/>
</dbReference>